<accession>A0A0F9PL02</accession>
<name>A0A0F9PL02_9ZZZZ</name>
<comment type="caution">
    <text evidence="1">The sequence shown here is derived from an EMBL/GenBank/DDBJ whole genome shotgun (WGS) entry which is preliminary data.</text>
</comment>
<reference evidence="1" key="1">
    <citation type="journal article" date="2015" name="Nature">
        <title>Complex archaea that bridge the gap between prokaryotes and eukaryotes.</title>
        <authorList>
            <person name="Spang A."/>
            <person name="Saw J.H."/>
            <person name="Jorgensen S.L."/>
            <person name="Zaremba-Niedzwiedzka K."/>
            <person name="Martijn J."/>
            <person name="Lind A.E."/>
            <person name="van Eijk R."/>
            <person name="Schleper C."/>
            <person name="Guy L."/>
            <person name="Ettema T.J."/>
        </authorList>
    </citation>
    <scope>NUCLEOTIDE SEQUENCE</scope>
</reference>
<dbReference type="AlphaFoldDB" id="A0A0F9PL02"/>
<dbReference type="EMBL" id="LAZR01002820">
    <property type="protein sequence ID" value="KKN25212.1"/>
    <property type="molecule type" value="Genomic_DNA"/>
</dbReference>
<gene>
    <name evidence="1" type="ORF">LCGC14_0886930</name>
</gene>
<evidence type="ECO:0000313" key="1">
    <source>
        <dbReference type="EMBL" id="KKN25212.1"/>
    </source>
</evidence>
<organism evidence="1">
    <name type="scientific">marine sediment metagenome</name>
    <dbReference type="NCBI Taxonomy" id="412755"/>
    <lineage>
        <taxon>unclassified sequences</taxon>
        <taxon>metagenomes</taxon>
        <taxon>ecological metagenomes</taxon>
    </lineage>
</organism>
<proteinExistence type="predicted"/>
<protein>
    <submittedName>
        <fullName evidence="1">Uncharacterized protein</fullName>
    </submittedName>
</protein>
<sequence>MSFFSRVFIPACDGSFYTATNGFVNWIFPGAANPARLAYKNLFPASKKVVEELVTTCGDDWLAVNVACSELEKEHNLIPTHDLHRALEELDSHGYIEIISVIGNKFFRIKIKPKMYFVFGKRFMNFNIEKDAKKLAKIILTDSKFYMPHVLHNQTAWDKKRFNIALAYLIDVCNLKVSETMQTDGYPVYQILPQFQHGEYNLEEFLKEGK</sequence>